<evidence type="ECO:0000259" key="5">
    <source>
        <dbReference type="Pfam" id="PF00472"/>
    </source>
</evidence>
<dbReference type="GO" id="GO:0005739">
    <property type="term" value="C:mitochondrion"/>
    <property type="evidence" value="ECO:0007669"/>
    <property type="project" value="UniProtKB-SubCell"/>
</dbReference>
<dbReference type="PANTHER" id="PTHR46203:SF1">
    <property type="entry name" value="MITOCHONDRIAL TRANSLATION RELEASE FACTOR IN RESCUE"/>
    <property type="match status" value="1"/>
</dbReference>
<dbReference type="FunFam" id="3.30.160.20:FF:000065">
    <property type="entry name" value="Peptidyl-tRNA hydrolase domain protein"/>
    <property type="match status" value="1"/>
</dbReference>
<evidence type="ECO:0000256" key="1">
    <source>
        <dbReference type="ARBA" id="ARBA00004173"/>
    </source>
</evidence>
<evidence type="ECO:0000256" key="4">
    <source>
        <dbReference type="ARBA" id="ARBA00023128"/>
    </source>
</evidence>
<dbReference type="InterPro" id="IPR045853">
    <property type="entry name" value="Pep_chain_release_fac_I_sf"/>
</dbReference>
<proteinExistence type="inferred from homology"/>
<gene>
    <name evidence="6" type="ORF">KASA_0L03146G</name>
</gene>
<dbReference type="GO" id="GO:0032543">
    <property type="term" value="P:mitochondrial translation"/>
    <property type="evidence" value="ECO:0007669"/>
    <property type="project" value="UniProtKB-ARBA"/>
</dbReference>
<accession>A0A1X7R6K4</accession>
<dbReference type="SUPFAM" id="SSF75620">
    <property type="entry name" value="Release factor"/>
    <property type="match status" value="1"/>
</dbReference>
<organism evidence="6 7">
    <name type="scientific">Maudiozyma saulgeensis</name>
    <dbReference type="NCBI Taxonomy" id="1789683"/>
    <lineage>
        <taxon>Eukaryota</taxon>
        <taxon>Fungi</taxon>
        <taxon>Dikarya</taxon>
        <taxon>Ascomycota</taxon>
        <taxon>Saccharomycotina</taxon>
        <taxon>Saccharomycetes</taxon>
        <taxon>Saccharomycetales</taxon>
        <taxon>Saccharomycetaceae</taxon>
        <taxon>Maudiozyma</taxon>
    </lineage>
</organism>
<dbReference type="InterPro" id="IPR052405">
    <property type="entry name" value="Mito_Transl_Release_Factor"/>
</dbReference>
<evidence type="ECO:0000313" key="6">
    <source>
        <dbReference type="EMBL" id="SMN21262.1"/>
    </source>
</evidence>
<keyword evidence="4" id="KW-0496">Mitochondrion</keyword>
<comment type="subcellular location">
    <subcellularLocation>
        <location evidence="1">Mitochondrion</location>
    </subcellularLocation>
</comment>
<keyword evidence="3" id="KW-0809">Transit peptide</keyword>
<keyword evidence="7" id="KW-1185">Reference proteome</keyword>
<dbReference type="Gene3D" id="3.30.160.20">
    <property type="match status" value="1"/>
</dbReference>
<dbReference type="AlphaFoldDB" id="A0A1X7R6K4"/>
<evidence type="ECO:0000256" key="2">
    <source>
        <dbReference type="ARBA" id="ARBA00010835"/>
    </source>
</evidence>
<dbReference type="Proteomes" id="UP000196158">
    <property type="component" value="Unassembled WGS sequence"/>
</dbReference>
<dbReference type="EMBL" id="FXLY01000007">
    <property type="protein sequence ID" value="SMN21262.1"/>
    <property type="molecule type" value="Genomic_DNA"/>
</dbReference>
<dbReference type="OrthoDB" id="277888at2759"/>
<dbReference type="Pfam" id="PF00472">
    <property type="entry name" value="RF-1"/>
    <property type="match status" value="1"/>
</dbReference>
<evidence type="ECO:0000256" key="3">
    <source>
        <dbReference type="ARBA" id="ARBA00022946"/>
    </source>
</evidence>
<protein>
    <recommendedName>
        <fullName evidence="5">Prokaryotic-type class I peptide chain release factors domain-containing protein</fullName>
    </recommendedName>
</protein>
<reference evidence="6 7" key="1">
    <citation type="submission" date="2017-04" db="EMBL/GenBank/DDBJ databases">
        <authorList>
            <person name="Afonso C.L."/>
            <person name="Miller P.J."/>
            <person name="Scott M.A."/>
            <person name="Spackman E."/>
            <person name="Goraichik I."/>
            <person name="Dimitrov K.M."/>
            <person name="Suarez D.L."/>
            <person name="Swayne D.E."/>
        </authorList>
    </citation>
    <scope>NUCLEOTIDE SEQUENCE [LARGE SCALE GENOMIC DNA]</scope>
</reference>
<dbReference type="PANTHER" id="PTHR46203">
    <property type="entry name" value="PROBABLE PEPTIDE CHAIN RELEASE FACTOR C12ORF65"/>
    <property type="match status" value="1"/>
</dbReference>
<name>A0A1X7R6K4_9SACH</name>
<feature type="domain" description="Prokaryotic-type class I peptide chain release factors" evidence="5">
    <location>
        <begin position="43"/>
        <end position="136"/>
    </location>
</feature>
<dbReference type="GO" id="GO:0003747">
    <property type="term" value="F:translation release factor activity"/>
    <property type="evidence" value="ECO:0007669"/>
    <property type="project" value="InterPro"/>
</dbReference>
<comment type="similarity">
    <text evidence="2">Belongs to the prokaryotic/mitochondrial release factor family.</text>
</comment>
<dbReference type="STRING" id="1789683.A0A1X7R6K4"/>
<dbReference type="InterPro" id="IPR000352">
    <property type="entry name" value="Pep_chain_release_fac_I"/>
</dbReference>
<sequence length="158" mass="18209">MYSLIRRSLTSNAILRIKRNHLPPRPKFTAQMENDCTEVFIHGGSGAGGQKINKTNSKVQLKHIPTGIVVTSQITRSRDQNRKDARERMAYELAKLSISNGSQETPRDVALRQLKQQNKKAKLKKSLKKYEVHKEEKERFKELQRLEDESILEKILGD</sequence>
<evidence type="ECO:0000313" key="7">
    <source>
        <dbReference type="Proteomes" id="UP000196158"/>
    </source>
</evidence>